<evidence type="ECO:0000256" key="1">
    <source>
        <dbReference type="SAM" id="MobiDB-lite"/>
    </source>
</evidence>
<accession>A0A180H463</accession>
<feature type="non-terminal residue" evidence="2">
    <location>
        <position position="1"/>
    </location>
</feature>
<reference evidence="3" key="4">
    <citation type="submission" date="2025-05" db="UniProtKB">
        <authorList>
            <consortium name="EnsemblFungi"/>
        </authorList>
    </citation>
    <scope>IDENTIFICATION</scope>
    <source>
        <strain evidence="3">isolate 1-1 / race 1 (BBBD)</strain>
    </source>
</reference>
<evidence type="ECO:0000313" key="3">
    <source>
        <dbReference type="EnsemblFungi" id="PTTG_25285-t43_1-p1"/>
    </source>
</evidence>
<name>A0A180H463_PUCT1</name>
<evidence type="ECO:0000313" key="2">
    <source>
        <dbReference type="EMBL" id="OAV99757.1"/>
    </source>
</evidence>
<dbReference type="VEuPathDB" id="FungiDB:PTTG_25285"/>
<organism evidence="2">
    <name type="scientific">Puccinia triticina (isolate 1-1 / race 1 (BBBD))</name>
    <name type="common">Brown leaf rust fungus</name>
    <dbReference type="NCBI Taxonomy" id="630390"/>
    <lineage>
        <taxon>Eukaryota</taxon>
        <taxon>Fungi</taxon>
        <taxon>Dikarya</taxon>
        <taxon>Basidiomycota</taxon>
        <taxon>Pucciniomycotina</taxon>
        <taxon>Pucciniomycetes</taxon>
        <taxon>Pucciniales</taxon>
        <taxon>Pucciniaceae</taxon>
        <taxon>Puccinia</taxon>
    </lineage>
</organism>
<dbReference type="EnsemblFungi" id="PTTG_25285-t43_1">
    <property type="protein sequence ID" value="PTTG_25285-t43_1-p1"/>
    <property type="gene ID" value="PTTG_25285"/>
</dbReference>
<reference evidence="3 4" key="3">
    <citation type="journal article" date="2017" name="G3 (Bethesda)">
        <title>Comparative analysis highlights variable genome content of wheat rusts and divergence of the mating loci.</title>
        <authorList>
            <person name="Cuomo C.A."/>
            <person name="Bakkeren G."/>
            <person name="Khalil H.B."/>
            <person name="Panwar V."/>
            <person name="Joly D."/>
            <person name="Linning R."/>
            <person name="Sakthikumar S."/>
            <person name="Song X."/>
            <person name="Adiconis X."/>
            <person name="Fan L."/>
            <person name="Goldberg J.M."/>
            <person name="Levin J.Z."/>
            <person name="Young S."/>
            <person name="Zeng Q."/>
            <person name="Anikster Y."/>
            <person name="Bruce M."/>
            <person name="Wang M."/>
            <person name="Yin C."/>
            <person name="McCallum B."/>
            <person name="Szabo L.J."/>
            <person name="Hulbert S."/>
            <person name="Chen X."/>
            <person name="Fellers J.P."/>
        </authorList>
    </citation>
    <scope>NUCLEOTIDE SEQUENCE</scope>
    <source>
        <strain evidence="4">Isolate 1-1 / race 1 (BBBD)</strain>
        <strain evidence="3">isolate 1-1 / race 1 (BBBD)</strain>
    </source>
</reference>
<reference evidence="2" key="2">
    <citation type="submission" date="2016-05" db="EMBL/GenBank/DDBJ databases">
        <title>Comparative analysis highlights variable genome content of wheat rusts and divergence of the mating loci.</title>
        <authorList>
            <person name="Cuomo C.A."/>
            <person name="Bakkeren G."/>
            <person name="Szabo L."/>
            <person name="Khalil H."/>
            <person name="Joly D."/>
            <person name="Goldberg J."/>
            <person name="Young S."/>
            <person name="Zeng Q."/>
            <person name="Fellers J."/>
        </authorList>
    </citation>
    <scope>NUCLEOTIDE SEQUENCE [LARGE SCALE GENOMIC DNA]</scope>
    <source>
        <strain evidence="2">1-1 BBBD Race 1</strain>
    </source>
</reference>
<sequence length="124" mass="13363">DSRYSHSDRPDQGVASPSSSRLQADENNRDENTDDEDSQPSNYSDAADDIECSELIGPLPTEDVNTGINTDNLGKKTVKKELASTPTTQTPTPTMTRKNTQDEILSSKLDNPETEGTTSDGTSA</sequence>
<proteinExistence type="predicted"/>
<dbReference type="EMBL" id="ADAS02000002">
    <property type="protein sequence ID" value="OAV99757.1"/>
    <property type="molecule type" value="Genomic_DNA"/>
</dbReference>
<protein>
    <submittedName>
        <fullName evidence="2 3">Uncharacterized protein</fullName>
    </submittedName>
</protein>
<dbReference type="AlphaFoldDB" id="A0A180H463"/>
<feature type="compositionally biased region" description="Low complexity" evidence="1">
    <location>
        <begin position="85"/>
        <end position="96"/>
    </location>
</feature>
<reference evidence="2" key="1">
    <citation type="submission" date="2009-11" db="EMBL/GenBank/DDBJ databases">
        <authorList>
            <consortium name="The Broad Institute Genome Sequencing Platform"/>
            <person name="Ward D."/>
            <person name="Feldgarden M."/>
            <person name="Earl A."/>
            <person name="Young S.K."/>
            <person name="Zeng Q."/>
            <person name="Koehrsen M."/>
            <person name="Alvarado L."/>
            <person name="Berlin A."/>
            <person name="Bochicchio J."/>
            <person name="Borenstein D."/>
            <person name="Chapman S.B."/>
            <person name="Chen Z."/>
            <person name="Engels R."/>
            <person name="Freedman E."/>
            <person name="Gellesch M."/>
            <person name="Goldberg J."/>
            <person name="Griggs A."/>
            <person name="Gujja S."/>
            <person name="Heilman E."/>
            <person name="Heiman D."/>
            <person name="Hepburn T."/>
            <person name="Howarth C."/>
            <person name="Jen D."/>
            <person name="Larson L."/>
            <person name="Lewis B."/>
            <person name="Mehta T."/>
            <person name="Park D."/>
            <person name="Pearson M."/>
            <person name="Roberts A."/>
            <person name="Saif S."/>
            <person name="Shea T."/>
            <person name="Shenoy N."/>
            <person name="Sisk P."/>
            <person name="Stolte C."/>
            <person name="Sykes S."/>
            <person name="Thomson T."/>
            <person name="Walk T."/>
            <person name="White J."/>
            <person name="Yandava C."/>
            <person name="Izard J."/>
            <person name="Baranova O.V."/>
            <person name="Blanton J.M."/>
            <person name="Tanner A.C."/>
            <person name="Dewhirst F.E."/>
            <person name="Haas B."/>
            <person name="Nusbaum C."/>
            <person name="Birren B."/>
        </authorList>
    </citation>
    <scope>NUCLEOTIDE SEQUENCE [LARGE SCALE GENOMIC DNA]</scope>
    <source>
        <strain evidence="2">1-1 BBBD Race 1</strain>
    </source>
</reference>
<feature type="compositionally biased region" description="Polar residues" evidence="1">
    <location>
        <begin position="114"/>
        <end position="124"/>
    </location>
</feature>
<keyword evidence="4" id="KW-1185">Reference proteome</keyword>
<evidence type="ECO:0000313" key="4">
    <source>
        <dbReference type="Proteomes" id="UP000005240"/>
    </source>
</evidence>
<dbReference type="Proteomes" id="UP000005240">
    <property type="component" value="Unassembled WGS sequence"/>
</dbReference>
<feature type="compositionally biased region" description="Basic and acidic residues" evidence="1">
    <location>
        <begin position="1"/>
        <end position="11"/>
    </location>
</feature>
<feature type="compositionally biased region" description="Polar residues" evidence="1">
    <location>
        <begin position="63"/>
        <end position="72"/>
    </location>
</feature>
<feature type="non-terminal residue" evidence="2">
    <location>
        <position position="124"/>
    </location>
</feature>
<gene>
    <name evidence="2" type="ORF">PTTG_25285</name>
</gene>
<feature type="region of interest" description="Disordered" evidence="1">
    <location>
        <begin position="1"/>
        <end position="124"/>
    </location>
</feature>